<dbReference type="EMBL" id="CAMAPF010000026">
    <property type="protein sequence ID" value="CAH9074427.1"/>
    <property type="molecule type" value="Genomic_DNA"/>
</dbReference>
<comment type="caution">
    <text evidence="1">The sequence shown here is derived from an EMBL/GenBank/DDBJ whole genome shotgun (WGS) entry which is preliminary data.</text>
</comment>
<name>A0AAV0CCY8_9ASTE</name>
<evidence type="ECO:0000313" key="1">
    <source>
        <dbReference type="EMBL" id="CAH9074427.1"/>
    </source>
</evidence>
<proteinExistence type="predicted"/>
<dbReference type="SMART" id="SM00368">
    <property type="entry name" value="LRR_RI"/>
    <property type="match status" value="4"/>
</dbReference>
<dbReference type="Pfam" id="PF00560">
    <property type="entry name" value="LRR_1"/>
    <property type="match status" value="1"/>
</dbReference>
<dbReference type="Pfam" id="PF13516">
    <property type="entry name" value="LRR_6"/>
    <property type="match status" value="1"/>
</dbReference>
<dbReference type="AlphaFoldDB" id="A0AAV0CCY8"/>
<reference evidence="1" key="1">
    <citation type="submission" date="2022-07" db="EMBL/GenBank/DDBJ databases">
        <authorList>
            <person name="Macas J."/>
            <person name="Novak P."/>
            <person name="Neumann P."/>
        </authorList>
    </citation>
    <scope>NUCLEOTIDE SEQUENCE</scope>
</reference>
<evidence type="ECO:0000313" key="3">
    <source>
        <dbReference type="Proteomes" id="UP001152523"/>
    </source>
</evidence>
<dbReference type="PANTHER" id="PTHR47818:SF2">
    <property type="entry name" value="F-BOX DOMAIN-CONTAINING PROTEIN"/>
    <property type="match status" value="1"/>
</dbReference>
<keyword evidence="3" id="KW-1185">Reference proteome</keyword>
<dbReference type="EMBL" id="CAMAPF010000979">
    <property type="protein sequence ID" value="CAH9134091.1"/>
    <property type="molecule type" value="Genomic_DNA"/>
</dbReference>
<dbReference type="SUPFAM" id="SSF52047">
    <property type="entry name" value="RNI-like"/>
    <property type="match status" value="1"/>
</dbReference>
<organism evidence="1 3">
    <name type="scientific">Cuscuta epithymum</name>
    <dbReference type="NCBI Taxonomy" id="186058"/>
    <lineage>
        <taxon>Eukaryota</taxon>
        <taxon>Viridiplantae</taxon>
        <taxon>Streptophyta</taxon>
        <taxon>Embryophyta</taxon>
        <taxon>Tracheophyta</taxon>
        <taxon>Spermatophyta</taxon>
        <taxon>Magnoliopsida</taxon>
        <taxon>eudicotyledons</taxon>
        <taxon>Gunneridae</taxon>
        <taxon>Pentapetalae</taxon>
        <taxon>asterids</taxon>
        <taxon>lamiids</taxon>
        <taxon>Solanales</taxon>
        <taxon>Convolvulaceae</taxon>
        <taxon>Cuscuteae</taxon>
        <taxon>Cuscuta</taxon>
        <taxon>Cuscuta subgen. Cuscuta</taxon>
    </lineage>
</organism>
<dbReference type="InterPro" id="IPR032675">
    <property type="entry name" value="LRR_dom_sf"/>
</dbReference>
<evidence type="ECO:0000313" key="2">
    <source>
        <dbReference type="EMBL" id="CAH9134091.1"/>
    </source>
</evidence>
<protein>
    <submittedName>
        <fullName evidence="1">Uncharacterized protein</fullName>
    </submittedName>
</protein>
<dbReference type="PANTHER" id="PTHR47818">
    <property type="entry name" value="RNI-LIKE SUPERFAMILY PROTEIN"/>
    <property type="match status" value="1"/>
</dbReference>
<dbReference type="PROSITE" id="PS51450">
    <property type="entry name" value="LRR"/>
    <property type="match status" value="1"/>
</dbReference>
<dbReference type="InterPro" id="IPR001611">
    <property type="entry name" value="Leu-rich_rpt"/>
</dbReference>
<gene>
    <name evidence="2" type="ORF">CEPIT_LOCUS33448</name>
    <name evidence="1" type="ORF">CEPIT_LOCUS5046</name>
</gene>
<dbReference type="Gene3D" id="3.80.10.10">
    <property type="entry name" value="Ribonuclease Inhibitor"/>
    <property type="match status" value="1"/>
</dbReference>
<dbReference type="Proteomes" id="UP001152523">
    <property type="component" value="Unassembled WGS sequence"/>
</dbReference>
<accession>A0AAV0CCY8</accession>
<sequence length="634" mass="70737">MASKERSSRTGVPSLLNLCFDVIKDDLLLGGDADLIACVYQLPSELFELLLPLLPPLSLQRLQERMPSDFWDDHRSSPDNYRIPRKKRRYVGFEKAWEALYKARWPDCDKKYLQWRIFSLQNVIKRRESKHEFSHDWQQIYWEKHLQNCLDAAAEIAMLPSFEGHIGELKVPDSILKYIGCRGHLPNSPHDPSKLSYHCQQFGLYACYLRLPGVLCVAETCHLLRNAKLQSLELRWIKSQTGEDVEGLCKLLGQNSGTLKSISFIYSKFSASSLTAICNSLCFNGLQTHHIQHFTIMASRLLLDNDGSLLPSGLLHFLSSGRSLSSLNLSDNKLNQKSARMTLHTLLSTLSSISILDLSENSINGWLSHLKWQSTSSMHLPCGMSNSLKSLRVLNLRNNNLQKDDVDCLRYVQIYMPNLESLDLSDNPIEDDGVRSLITYIEDKCKMVELRLENCELTFNGVSHLLECLSTLQKPLTSLSIGGNTLGSDIGESIGKFICTGILALDIDDIGLGSSGFSKAREHIVEDSKLICINISKNRGGIETANFMSKLFLHAQELLAINAGYNLMPAESLAIIGSGLEVANGKLEFLDLSGNVSCQDPAEASVLAKFEVYGKLVIDSASSSTLNAPYDDDP</sequence>